<sequence>MDKPSVFISYSHKDQKWVKDYLLTNLEKNGISCHIDYRDFEIGKLSLLCMEEATETCTKTILVYTPNWVNSEFTQFEGVMLQTDSPLNLNKKIFPLMLEKCDIPKG</sequence>
<reference evidence="2 3" key="1">
    <citation type="submission" date="2014-10" db="EMBL/GenBank/DDBJ databases">
        <title>Draft genome of anammox bacterium scalindua brodae, obtained using differential coverage binning of sequence data from two enrichment reactors.</title>
        <authorList>
            <person name="Speth D.R."/>
            <person name="Russ L."/>
            <person name="Kartal B."/>
            <person name="Op den Camp H.J."/>
            <person name="Dutilh B.E."/>
            <person name="Jetten M.S."/>
        </authorList>
    </citation>
    <scope>NUCLEOTIDE SEQUENCE [LARGE SCALE GENOMIC DNA]</scope>
    <source>
        <strain evidence="2">RU1</strain>
    </source>
</reference>
<dbReference type="InterPro" id="IPR000157">
    <property type="entry name" value="TIR_dom"/>
</dbReference>
<comment type="caution">
    <text evidence="2">The sequence shown here is derived from an EMBL/GenBank/DDBJ whole genome shotgun (WGS) entry which is preliminary data.</text>
</comment>
<dbReference type="Gene3D" id="3.40.50.10140">
    <property type="entry name" value="Toll/interleukin-1 receptor homology (TIR) domain"/>
    <property type="match status" value="1"/>
</dbReference>
<dbReference type="Pfam" id="PF13676">
    <property type="entry name" value="TIR_2"/>
    <property type="match status" value="1"/>
</dbReference>
<evidence type="ECO:0000313" key="3">
    <source>
        <dbReference type="Proteomes" id="UP000030652"/>
    </source>
</evidence>
<dbReference type="InterPro" id="IPR042342">
    <property type="entry name" value="TTC22"/>
</dbReference>
<dbReference type="SUPFAM" id="SSF52200">
    <property type="entry name" value="Toll/Interleukin receptor TIR domain"/>
    <property type="match status" value="1"/>
</dbReference>
<organism evidence="2 3">
    <name type="scientific">Candidatus Scalindua brodae</name>
    <dbReference type="NCBI Taxonomy" id="237368"/>
    <lineage>
        <taxon>Bacteria</taxon>
        <taxon>Pseudomonadati</taxon>
        <taxon>Planctomycetota</taxon>
        <taxon>Candidatus Brocadiia</taxon>
        <taxon>Candidatus Brocadiales</taxon>
        <taxon>Candidatus Scalinduaceae</taxon>
        <taxon>Candidatus Scalindua</taxon>
    </lineage>
</organism>
<protein>
    <submittedName>
        <fullName evidence="2">TIR domain protein</fullName>
    </submittedName>
</protein>
<dbReference type="PANTHER" id="PTHR16253:SF0">
    <property type="entry name" value="TETRATRICOPEPTIDE REPEAT PROTEIN 22"/>
    <property type="match status" value="1"/>
</dbReference>
<feature type="domain" description="TIR" evidence="1">
    <location>
        <begin position="2"/>
        <end position="106"/>
    </location>
</feature>
<accession>A0A0B0EGL0</accession>
<dbReference type="GO" id="GO:0007165">
    <property type="term" value="P:signal transduction"/>
    <property type="evidence" value="ECO:0007669"/>
    <property type="project" value="InterPro"/>
</dbReference>
<evidence type="ECO:0000259" key="1">
    <source>
        <dbReference type="PROSITE" id="PS50104"/>
    </source>
</evidence>
<evidence type="ECO:0000313" key="2">
    <source>
        <dbReference type="EMBL" id="KHE91201.1"/>
    </source>
</evidence>
<gene>
    <name evidence="2" type="ORF">SCABRO_03052</name>
</gene>
<proteinExistence type="predicted"/>
<name>A0A0B0EGL0_9BACT</name>
<dbReference type="eggNOG" id="COG3903">
    <property type="taxonomic scope" value="Bacteria"/>
</dbReference>
<dbReference type="EMBL" id="JRYO01000214">
    <property type="protein sequence ID" value="KHE91201.1"/>
    <property type="molecule type" value="Genomic_DNA"/>
</dbReference>
<dbReference type="Proteomes" id="UP000030652">
    <property type="component" value="Unassembled WGS sequence"/>
</dbReference>
<dbReference type="InterPro" id="IPR035897">
    <property type="entry name" value="Toll_tir_struct_dom_sf"/>
</dbReference>
<dbReference type="PANTHER" id="PTHR16253">
    <property type="entry name" value="TETRATRICOPEPTIDE REPEAT PROTEIN 22"/>
    <property type="match status" value="1"/>
</dbReference>
<dbReference type="PROSITE" id="PS50104">
    <property type="entry name" value="TIR"/>
    <property type="match status" value="1"/>
</dbReference>
<dbReference type="AlphaFoldDB" id="A0A0B0EGL0"/>